<dbReference type="InParanoid" id="A0A059AV68"/>
<proteinExistence type="predicted"/>
<sequence length="76" mass="8934">MDFVLLPHIRSCVLTYGNMSYAINKKLFLLQGWAYISIQPKDRSMDYTFLIFLGKTKKSRRINNEFQIPVQQTESS</sequence>
<gene>
    <name evidence="1" type="ORF">EUGRSUZ_H00513</name>
</gene>
<dbReference type="Gramene" id="KCW57763">
    <property type="protein sequence ID" value="KCW57763"/>
    <property type="gene ID" value="EUGRSUZ_H00513"/>
</dbReference>
<dbReference type="EMBL" id="KK198760">
    <property type="protein sequence ID" value="KCW57763.1"/>
    <property type="molecule type" value="Genomic_DNA"/>
</dbReference>
<accession>A0A059AV68</accession>
<organism evidence="1">
    <name type="scientific">Eucalyptus grandis</name>
    <name type="common">Flooded gum</name>
    <dbReference type="NCBI Taxonomy" id="71139"/>
    <lineage>
        <taxon>Eukaryota</taxon>
        <taxon>Viridiplantae</taxon>
        <taxon>Streptophyta</taxon>
        <taxon>Embryophyta</taxon>
        <taxon>Tracheophyta</taxon>
        <taxon>Spermatophyta</taxon>
        <taxon>Magnoliopsida</taxon>
        <taxon>eudicotyledons</taxon>
        <taxon>Gunneridae</taxon>
        <taxon>Pentapetalae</taxon>
        <taxon>rosids</taxon>
        <taxon>malvids</taxon>
        <taxon>Myrtales</taxon>
        <taxon>Myrtaceae</taxon>
        <taxon>Myrtoideae</taxon>
        <taxon>Eucalypteae</taxon>
        <taxon>Eucalyptus</taxon>
    </lineage>
</organism>
<name>A0A059AV68_EUCGR</name>
<reference evidence="1" key="1">
    <citation type="submission" date="2013-07" db="EMBL/GenBank/DDBJ databases">
        <title>The genome of Eucalyptus grandis.</title>
        <authorList>
            <person name="Schmutz J."/>
            <person name="Hayes R."/>
            <person name="Myburg A."/>
            <person name="Tuskan G."/>
            <person name="Grattapaglia D."/>
            <person name="Rokhsar D.S."/>
        </authorList>
    </citation>
    <scope>NUCLEOTIDE SEQUENCE</scope>
    <source>
        <tissue evidence="1">Leaf extractions</tissue>
    </source>
</reference>
<evidence type="ECO:0000313" key="1">
    <source>
        <dbReference type="EMBL" id="KCW57763.1"/>
    </source>
</evidence>
<dbReference type="AlphaFoldDB" id="A0A059AV68"/>
<protein>
    <submittedName>
        <fullName evidence="1">Uncharacterized protein</fullName>
    </submittedName>
</protein>